<dbReference type="Proteomes" id="UP000039046">
    <property type="component" value="Unassembled WGS sequence"/>
</dbReference>
<comment type="catalytic activity">
    <reaction evidence="7">
        <text>prephenate + H(+) = 3-phenylpyruvate + CO2 + H2O</text>
        <dbReference type="Rhea" id="RHEA:21648"/>
        <dbReference type="ChEBI" id="CHEBI:15377"/>
        <dbReference type="ChEBI" id="CHEBI:15378"/>
        <dbReference type="ChEBI" id="CHEBI:16526"/>
        <dbReference type="ChEBI" id="CHEBI:18005"/>
        <dbReference type="ChEBI" id="CHEBI:29934"/>
        <dbReference type="EC" id="4.2.1.51"/>
    </reaction>
</comment>
<evidence type="ECO:0000256" key="2">
    <source>
        <dbReference type="ARBA" id="ARBA00013147"/>
    </source>
</evidence>
<dbReference type="Pfam" id="PF01842">
    <property type="entry name" value="ACT"/>
    <property type="match status" value="1"/>
</dbReference>
<evidence type="ECO:0000256" key="1">
    <source>
        <dbReference type="ARBA" id="ARBA00004741"/>
    </source>
</evidence>
<sequence length="340" mass="37138">MVLDLASSTLFNMAAKPIVSYLGPTASYSEQAVRQVFSEDYWQLKPVVTIDDIFDEVQSGRTLLGVVPFENSSNGPVVFTLDDFADRDKKYSDIAVNGDIYVDVHHYLLGHIASAAAPAAEHDGTSTPTASDPNPTKPKATPLTNLDKIKRVYSHPQAFGQCKAFLSTYLKGAETLEVSSTSKAAELVSNDTSGESAAISSELAGKLYHLDTLAKSIEDRDDNKTRFLVISKDFIIPKQAAQLNWPRAERTGTKSLISFTVPHNAPGALADALGGFKENGVNLTSINTRPTGKEAFQYIFFVEFEGSRLDDEDGSVNAALEEINKVAESWRWLGSWDTYQ</sequence>
<dbReference type="Gene3D" id="3.30.70.260">
    <property type="match status" value="1"/>
</dbReference>
<gene>
    <name evidence="11" type="ORF">VHEMI09985</name>
</gene>
<feature type="region of interest" description="Disordered" evidence="8">
    <location>
        <begin position="119"/>
        <end position="143"/>
    </location>
</feature>
<name>A0A0A1TSI0_9HYPO</name>
<evidence type="ECO:0000313" key="12">
    <source>
        <dbReference type="Proteomes" id="UP000039046"/>
    </source>
</evidence>
<dbReference type="SUPFAM" id="SSF53850">
    <property type="entry name" value="Periplasmic binding protein-like II"/>
    <property type="match status" value="1"/>
</dbReference>
<evidence type="ECO:0000256" key="3">
    <source>
        <dbReference type="ARBA" id="ARBA00022605"/>
    </source>
</evidence>
<dbReference type="STRING" id="1531966.A0A0A1TSI0"/>
<dbReference type="PIRSF" id="PIRSF001500">
    <property type="entry name" value="Chor_mut_pdt_Ppr"/>
    <property type="match status" value="1"/>
</dbReference>
<dbReference type="InterPro" id="IPR045865">
    <property type="entry name" value="ACT-like_dom_sf"/>
</dbReference>
<dbReference type="EC" id="4.2.1.51" evidence="2"/>
<dbReference type="Gene3D" id="3.40.190.10">
    <property type="entry name" value="Periplasmic binding protein-like II"/>
    <property type="match status" value="2"/>
</dbReference>
<evidence type="ECO:0000256" key="5">
    <source>
        <dbReference type="ARBA" id="ARBA00023222"/>
    </source>
</evidence>
<evidence type="ECO:0000259" key="10">
    <source>
        <dbReference type="PROSITE" id="PS51671"/>
    </source>
</evidence>
<dbReference type="HOGENOM" id="CLU_035008_5_1_1"/>
<evidence type="ECO:0000259" key="9">
    <source>
        <dbReference type="PROSITE" id="PS51171"/>
    </source>
</evidence>
<dbReference type="InterPro" id="IPR018528">
    <property type="entry name" value="Preph_deHydtase_CS"/>
</dbReference>
<evidence type="ECO:0000256" key="6">
    <source>
        <dbReference type="ARBA" id="ARBA00023239"/>
    </source>
</evidence>
<dbReference type="AlphaFoldDB" id="A0A0A1TSI0"/>
<evidence type="ECO:0000256" key="8">
    <source>
        <dbReference type="SAM" id="MobiDB-lite"/>
    </source>
</evidence>
<feature type="compositionally biased region" description="Polar residues" evidence="8">
    <location>
        <begin position="125"/>
        <end position="134"/>
    </location>
</feature>
<dbReference type="PANTHER" id="PTHR21022:SF19">
    <property type="entry name" value="PREPHENATE DEHYDRATASE-RELATED"/>
    <property type="match status" value="1"/>
</dbReference>
<evidence type="ECO:0000256" key="4">
    <source>
        <dbReference type="ARBA" id="ARBA00023141"/>
    </source>
</evidence>
<evidence type="ECO:0000313" key="11">
    <source>
        <dbReference type="EMBL" id="CEJ94457.1"/>
    </source>
</evidence>
<dbReference type="GO" id="GO:0004664">
    <property type="term" value="F:prephenate dehydratase activity"/>
    <property type="evidence" value="ECO:0007669"/>
    <property type="project" value="UniProtKB-EC"/>
</dbReference>
<dbReference type="FunFam" id="3.40.190.10:FF:000034">
    <property type="entry name" value="Chorismate mutase/prephenate dehydratase"/>
    <property type="match status" value="1"/>
</dbReference>
<reference evidence="11 12" key="1">
    <citation type="journal article" date="2015" name="Genome Announc.">
        <title>Draft Genome Sequence and Gene Annotation of the Entomopathogenic Fungus Verticillium hemipterigenum.</title>
        <authorList>
            <person name="Horn F."/>
            <person name="Habel A."/>
            <person name="Scharf D.H."/>
            <person name="Dworschak J."/>
            <person name="Brakhage A.A."/>
            <person name="Guthke R."/>
            <person name="Hertweck C."/>
            <person name="Linde J."/>
        </authorList>
    </citation>
    <scope>NUCLEOTIDE SEQUENCE [LARGE SCALE GENOMIC DNA]</scope>
</reference>
<dbReference type="InterPro" id="IPR002912">
    <property type="entry name" value="ACT_dom"/>
</dbReference>
<dbReference type="EMBL" id="CDHN01000007">
    <property type="protein sequence ID" value="CEJ94457.1"/>
    <property type="molecule type" value="Genomic_DNA"/>
</dbReference>
<dbReference type="PROSITE" id="PS00857">
    <property type="entry name" value="PREPHENATE_DEHYDR_1"/>
    <property type="match status" value="1"/>
</dbReference>
<protein>
    <recommendedName>
        <fullName evidence="2">prephenate dehydratase</fullName>
        <ecNumber evidence="2">4.2.1.51</ecNumber>
    </recommendedName>
</protein>
<proteinExistence type="predicted"/>
<dbReference type="InterPro" id="IPR001086">
    <property type="entry name" value="Preph_deHydtase"/>
</dbReference>
<dbReference type="OrthoDB" id="983542at2759"/>
<dbReference type="PROSITE" id="PS51671">
    <property type="entry name" value="ACT"/>
    <property type="match status" value="1"/>
</dbReference>
<dbReference type="GO" id="GO:0005737">
    <property type="term" value="C:cytoplasm"/>
    <property type="evidence" value="ECO:0007669"/>
    <property type="project" value="TreeGrafter"/>
</dbReference>
<comment type="pathway">
    <text evidence="1">Amino-acid biosynthesis; L-phenylalanine biosynthesis; phenylpyruvate from prephenate: step 1/1.</text>
</comment>
<keyword evidence="6" id="KW-0456">Lyase</keyword>
<dbReference type="InterPro" id="IPR008242">
    <property type="entry name" value="Chor_mutase/pphenate_deHydtase"/>
</dbReference>
<keyword evidence="5" id="KW-0584">Phenylalanine biosynthesis</keyword>
<dbReference type="CDD" id="cd13532">
    <property type="entry name" value="PBP2_PDT_like"/>
    <property type="match status" value="1"/>
</dbReference>
<dbReference type="Pfam" id="PF00800">
    <property type="entry name" value="PDT"/>
    <property type="match status" value="1"/>
</dbReference>
<keyword evidence="3" id="KW-0028">Amino-acid biosynthesis</keyword>
<dbReference type="SUPFAM" id="SSF55021">
    <property type="entry name" value="ACT-like"/>
    <property type="match status" value="1"/>
</dbReference>
<organism evidence="11 12">
    <name type="scientific">[Torrubiella] hemipterigena</name>
    <dbReference type="NCBI Taxonomy" id="1531966"/>
    <lineage>
        <taxon>Eukaryota</taxon>
        <taxon>Fungi</taxon>
        <taxon>Dikarya</taxon>
        <taxon>Ascomycota</taxon>
        <taxon>Pezizomycotina</taxon>
        <taxon>Sordariomycetes</taxon>
        <taxon>Hypocreomycetidae</taxon>
        <taxon>Hypocreales</taxon>
        <taxon>Clavicipitaceae</taxon>
        <taxon>Clavicipitaceae incertae sedis</taxon>
        <taxon>'Torrubiella' clade</taxon>
    </lineage>
</organism>
<dbReference type="GO" id="GO:0009094">
    <property type="term" value="P:L-phenylalanine biosynthetic process"/>
    <property type="evidence" value="ECO:0007669"/>
    <property type="project" value="UniProtKB-UniPathway"/>
</dbReference>
<keyword evidence="12" id="KW-1185">Reference proteome</keyword>
<dbReference type="UniPathway" id="UPA00121">
    <property type="reaction ID" value="UER00345"/>
</dbReference>
<accession>A0A0A1TSI0</accession>
<keyword evidence="4" id="KW-0057">Aromatic amino acid biosynthesis</keyword>
<evidence type="ECO:0000256" key="7">
    <source>
        <dbReference type="ARBA" id="ARBA00047848"/>
    </source>
</evidence>
<dbReference type="PROSITE" id="PS51171">
    <property type="entry name" value="PREPHENATE_DEHYDR_3"/>
    <property type="match status" value="1"/>
</dbReference>
<dbReference type="PANTHER" id="PTHR21022">
    <property type="entry name" value="PREPHENATE DEHYDRATASE P PROTEIN"/>
    <property type="match status" value="1"/>
</dbReference>
<feature type="domain" description="Prephenate dehydratase" evidence="9">
    <location>
        <begin position="18"/>
        <end position="232"/>
    </location>
</feature>
<dbReference type="CDD" id="cd04905">
    <property type="entry name" value="ACT_CM-PDT"/>
    <property type="match status" value="1"/>
</dbReference>
<feature type="domain" description="ACT" evidence="10">
    <location>
        <begin position="257"/>
        <end position="335"/>
    </location>
</feature>